<evidence type="ECO:0000313" key="4">
    <source>
        <dbReference type="Proteomes" id="UP000050349"/>
    </source>
</evidence>
<name>A0A0P9ASB6_PSEFL</name>
<dbReference type="InterPro" id="IPR028946">
    <property type="entry name" value="Ntox44"/>
</dbReference>
<feature type="domain" description="Bacterial toxin 44" evidence="2">
    <location>
        <begin position="217"/>
        <end position="335"/>
    </location>
</feature>
<gene>
    <name evidence="3" type="ORF">AN403_652</name>
</gene>
<dbReference type="Pfam" id="PF15607">
    <property type="entry name" value="Ntox44"/>
    <property type="match status" value="1"/>
</dbReference>
<reference evidence="3 4" key="1">
    <citation type="submission" date="2015-09" db="EMBL/GenBank/DDBJ databases">
        <authorList>
            <person name="Jackson K.R."/>
            <person name="Lunt B.L."/>
            <person name="Fisher J.N.B."/>
            <person name="Gardner A.V."/>
            <person name="Bailey M.E."/>
            <person name="Deus L.M."/>
            <person name="Earl A.S."/>
            <person name="Gibby P.D."/>
            <person name="Hartmann K.A."/>
            <person name="Liu J.E."/>
            <person name="Manci A.M."/>
            <person name="Nielsen D.A."/>
            <person name="Solomon M.B."/>
            <person name="Breakwell D.P."/>
            <person name="Burnett S.H."/>
            <person name="Grose J.H."/>
        </authorList>
    </citation>
    <scope>NUCLEOTIDE SEQUENCE [LARGE SCALE GENOMIC DNA]</scope>
    <source>
        <strain evidence="3 4">S613</strain>
    </source>
</reference>
<dbReference type="Pfam" id="PF05488">
    <property type="entry name" value="PAAR_motif"/>
    <property type="match status" value="1"/>
</dbReference>
<dbReference type="CDD" id="cd14744">
    <property type="entry name" value="PAAR_CT_2"/>
    <property type="match status" value="1"/>
</dbReference>
<dbReference type="InterPro" id="IPR008727">
    <property type="entry name" value="PAAR_motif"/>
</dbReference>
<dbReference type="OrthoDB" id="9204728at2"/>
<protein>
    <submittedName>
        <fullName evidence="3">PAAR motif family protein</fullName>
    </submittedName>
</protein>
<dbReference type="RefSeq" id="WP_057400213.1">
    <property type="nucleotide sequence ID" value="NZ_LJXB01000092.1"/>
</dbReference>
<proteinExistence type="predicted"/>
<comment type="caution">
    <text evidence="3">The sequence shown here is derived from an EMBL/GenBank/DDBJ whole genome shotgun (WGS) entry which is preliminary data.</text>
</comment>
<dbReference type="EMBL" id="LJXB01000092">
    <property type="protein sequence ID" value="KPU52896.1"/>
    <property type="molecule type" value="Genomic_DNA"/>
</dbReference>
<dbReference type="Proteomes" id="UP000050349">
    <property type="component" value="Unassembled WGS sequence"/>
</dbReference>
<feature type="region of interest" description="Disordered" evidence="1">
    <location>
        <begin position="96"/>
        <end position="119"/>
    </location>
</feature>
<dbReference type="PATRIC" id="fig|294.162.peg.5599"/>
<evidence type="ECO:0000313" key="3">
    <source>
        <dbReference type="EMBL" id="KPU52896.1"/>
    </source>
</evidence>
<dbReference type="AlphaFoldDB" id="A0A0P9ASB6"/>
<organism evidence="3 4">
    <name type="scientific">Pseudomonas fluorescens</name>
    <dbReference type="NCBI Taxonomy" id="294"/>
    <lineage>
        <taxon>Bacteria</taxon>
        <taxon>Pseudomonadati</taxon>
        <taxon>Pseudomonadota</taxon>
        <taxon>Gammaproteobacteria</taxon>
        <taxon>Pseudomonadales</taxon>
        <taxon>Pseudomonadaceae</taxon>
        <taxon>Pseudomonas</taxon>
    </lineage>
</organism>
<evidence type="ECO:0000256" key="1">
    <source>
        <dbReference type="SAM" id="MobiDB-lite"/>
    </source>
</evidence>
<accession>A0A0P9ASB6</accession>
<sequence>MSKGYYIGLGDKTTCGGKVLDGDTRIMMYGIAHARDGDRVTCGKDGKTYKIVGGISHMISHGKAMAGTLDSHSGCPCKAQLIPSVFTASYRNKASPARQATSAAGSPTTQADSGFTTKSGVADPKFAEKIAAPLGNLDGGAACNHPDQMEELAAYIAGEMNRNIKHPSVLKMKELISYDSDAAAKKFRELPWYARLAGPPNFNTIAWTKKLESMAIWTKQVGQNMEWDHKPKLEAMYNGVVRHKQGKYEYYYDIWSNIHYGYVGIAGGLSESVLLDGAGAEQIVSDSARKAAELTKPKEERVHLGPRPTASPWTELRSWDDVADRVSISIGIKLQMQYPNGGVTAKMIMNEVLAIPPADWGEGIRVHVCK</sequence>
<evidence type="ECO:0000259" key="2">
    <source>
        <dbReference type="Pfam" id="PF15607"/>
    </source>
</evidence>